<sequence length="129" mass="14166">MAFKAFLTVLAAVYVVQMVCKADKNSEASLTETTTEFDYYDGACPFEVLKISNNKSLVLNCTSRCGHRLNDSEPCVHSTSPPLNLTVRGDYNCTVGHCQNGTCPSNNTMQLCWANETDSKNDRSKGPTE</sequence>
<keyword evidence="5 6" id="KW-0325">Glycoprotein</keyword>
<evidence type="ECO:0000256" key="1">
    <source>
        <dbReference type="ARBA" id="ARBA00004613"/>
    </source>
</evidence>
<protein>
    <recommendedName>
        <fullName evidence="6">Evasin</fullName>
    </recommendedName>
</protein>
<reference evidence="8" key="1">
    <citation type="submission" date="2020-03" db="EMBL/GenBank/DDBJ databases">
        <title>A transcriptome and proteome of the tick Rhipicephalus microplus shaped by the genetic composition of its hosts and developmental stage.</title>
        <authorList>
            <person name="Garcia G.R."/>
            <person name="Ribeiro J.M.C."/>
            <person name="Maruyama S.R."/>
            <person name="Gardinasse L.G."/>
            <person name="Nelson K."/>
            <person name="Ferreira B.R."/>
            <person name="Andrade T.G."/>
            <person name="Santos I.K.F.M."/>
        </authorList>
    </citation>
    <scope>NUCLEOTIDE SEQUENCE</scope>
    <source>
        <strain evidence="8">NSGR</strain>
        <tissue evidence="8">Salivary glands</tissue>
    </source>
</reference>
<keyword evidence="4 6" id="KW-1015">Disulfide bond</keyword>
<feature type="signal peptide" evidence="7">
    <location>
        <begin position="1"/>
        <end position="22"/>
    </location>
</feature>
<evidence type="ECO:0000256" key="4">
    <source>
        <dbReference type="ARBA" id="ARBA00023157"/>
    </source>
</evidence>
<proteinExistence type="predicted"/>
<dbReference type="GO" id="GO:0005576">
    <property type="term" value="C:extracellular region"/>
    <property type="evidence" value="ECO:0007669"/>
    <property type="project" value="UniProtKB-SubCell"/>
</dbReference>
<evidence type="ECO:0000256" key="3">
    <source>
        <dbReference type="ARBA" id="ARBA00022729"/>
    </source>
</evidence>
<keyword evidence="3 6" id="KW-0732">Signal</keyword>
<name>A0A6G5A6P5_RHIMP</name>
<dbReference type="EMBL" id="GIKN01003583">
    <property type="protein sequence ID" value="NIE45856.1"/>
    <property type="molecule type" value="Transcribed_RNA"/>
</dbReference>
<accession>A0A6G5A6P5</accession>
<dbReference type="AlphaFoldDB" id="A0A6G5A6P5"/>
<evidence type="ECO:0000256" key="2">
    <source>
        <dbReference type="ARBA" id="ARBA00022525"/>
    </source>
</evidence>
<dbReference type="VEuPathDB" id="VectorBase:LOC119159963"/>
<evidence type="ECO:0000256" key="7">
    <source>
        <dbReference type="SAM" id="SignalP"/>
    </source>
</evidence>
<dbReference type="Gene3D" id="2.30.130.100">
    <property type="match status" value="1"/>
</dbReference>
<comment type="subcellular location">
    <subcellularLocation>
        <location evidence="1 6">Secreted</location>
    </subcellularLocation>
</comment>
<evidence type="ECO:0000313" key="8">
    <source>
        <dbReference type="EMBL" id="NIE45856.1"/>
    </source>
</evidence>
<dbReference type="Pfam" id="PF19429">
    <property type="entry name" value="EVA_Class_A"/>
    <property type="match status" value="1"/>
</dbReference>
<feature type="chain" id="PRO_5026009172" description="Evasin" evidence="7">
    <location>
        <begin position="23"/>
        <end position="129"/>
    </location>
</feature>
<keyword evidence="2 6" id="KW-0964">Secreted</keyword>
<dbReference type="InterPro" id="IPR045797">
    <property type="entry name" value="EVA_Class_A"/>
</dbReference>
<evidence type="ECO:0000256" key="6">
    <source>
        <dbReference type="RuleBase" id="RU369006"/>
    </source>
</evidence>
<comment type="function">
    <text evidence="6">Salivary chemokine-binding protein which binds to host chemokines.</text>
</comment>
<organism evidence="8">
    <name type="scientific">Rhipicephalus microplus</name>
    <name type="common">Cattle tick</name>
    <name type="synonym">Boophilus microplus</name>
    <dbReference type="NCBI Taxonomy" id="6941"/>
    <lineage>
        <taxon>Eukaryota</taxon>
        <taxon>Metazoa</taxon>
        <taxon>Ecdysozoa</taxon>
        <taxon>Arthropoda</taxon>
        <taxon>Chelicerata</taxon>
        <taxon>Arachnida</taxon>
        <taxon>Acari</taxon>
        <taxon>Parasitiformes</taxon>
        <taxon>Ixodida</taxon>
        <taxon>Ixodoidea</taxon>
        <taxon>Ixodidae</taxon>
        <taxon>Rhipicephalinae</taxon>
        <taxon>Rhipicephalus</taxon>
        <taxon>Boophilus</taxon>
    </lineage>
</organism>
<dbReference type="GO" id="GO:0019957">
    <property type="term" value="F:C-C chemokine binding"/>
    <property type="evidence" value="ECO:0007669"/>
    <property type="project" value="InterPro"/>
</dbReference>
<dbReference type="OrthoDB" id="10436089at2759"/>
<evidence type="ECO:0000256" key="5">
    <source>
        <dbReference type="ARBA" id="ARBA00023180"/>
    </source>
</evidence>